<dbReference type="InterPro" id="IPR024361">
    <property type="entry name" value="BACON"/>
</dbReference>
<sequence length="494" mass="54160">MKQLKYYMMILSALLMLGSCSDDDDPTTGMDARISLSSDVLQVTKEGGTVSVTVTSDADWRLAGVCDWAHPSATEGQSGDVVTFTVDENTTDEDLSTTFKFFAGASVAPLVIESLQGNTFDLSSDETVDLAQAGGRMYIQLKGSIQDFSVSFSEGGDEWLTLGEQVEFGGEQVIPLTASANDTYLMRTATVTVSSPSIEKTVQITINQAPTELFEVSAEGMEDNLIAYDLLARTIQLQVVTNLDFTVDVTSGAEWISEPQVSEPDYNENGLSTYVVSFDLSGSTVTRGGTVTFVANRITQVISIYQRDPSAEIVQISNDFADELVEKGWIAPVGDGYVVLEAGMNATVFETDTWINDMTGLDNFPNLEVLRFTMSAQLEEFDISGLHKVNTLDLSSGYYVSVFNFGDNPIYSFTLTDLLPISYARNMRFISERLTYLDCNQSYSWGSTQTVDVTECPALETLVADQCYFLDSIIVREGQDIDISKPDNVAIEYR</sequence>
<dbReference type="Pfam" id="PF13004">
    <property type="entry name" value="BACON"/>
    <property type="match status" value="1"/>
</dbReference>
<dbReference type="InterPro" id="IPR032675">
    <property type="entry name" value="LRR_dom_sf"/>
</dbReference>
<dbReference type="Gene3D" id="2.60.40.10">
    <property type="entry name" value="Immunoglobulins"/>
    <property type="match status" value="2"/>
</dbReference>
<dbReference type="CDD" id="cd14948">
    <property type="entry name" value="BACON"/>
    <property type="match status" value="2"/>
</dbReference>
<dbReference type="Gene3D" id="3.80.10.10">
    <property type="entry name" value="Ribonuclease Inhibitor"/>
    <property type="match status" value="1"/>
</dbReference>
<protein>
    <recommendedName>
        <fullName evidence="2">BACON domain-containing protein</fullName>
    </recommendedName>
</protein>
<dbReference type="AlphaFoldDB" id="A0A9D2A8C7"/>
<proteinExistence type="predicted"/>
<accession>A0A9D2A8C7</accession>
<gene>
    <name evidence="3" type="ORF">H9819_04120</name>
</gene>
<dbReference type="PROSITE" id="PS51257">
    <property type="entry name" value="PROKAR_LIPOPROTEIN"/>
    <property type="match status" value="1"/>
</dbReference>
<feature type="domain" description="BACON" evidence="2">
    <location>
        <begin position="152"/>
        <end position="209"/>
    </location>
</feature>
<evidence type="ECO:0000313" key="4">
    <source>
        <dbReference type="Proteomes" id="UP000824023"/>
    </source>
</evidence>
<evidence type="ECO:0000256" key="1">
    <source>
        <dbReference type="SAM" id="SignalP"/>
    </source>
</evidence>
<dbReference type="InterPro" id="IPR013783">
    <property type="entry name" value="Ig-like_fold"/>
</dbReference>
<evidence type="ECO:0000259" key="2">
    <source>
        <dbReference type="Pfam" id="PF13004"/>
    </source>
</evidence>
<feature type="signal peptide" evidence="1">
    <location>
        <begin position="1"/>
        <end position="21"/>
    </location>
</feature>
<dbReference type="EMBL" id="DXCK01000060">
    <property type="protein sequence ID" value="HIZ01425.1"/>
    <property type="molecule type" value="Genomic_DNA"/>
</dbReference>
<keyword evidence="1" id="KW-0732">Signal</keyword>
<organism evidence="3 4">
    <name type="scientific">Candidatus Bacteroides merdipullorum</name>
    <dbReference type="NCBI Taxonomy" id="2838474"/>
    <lineage>
        <taxon>Bacteria</taxon>
        <taxon>Pseudomonadati</taxon>
        <taxon>Bacteroidota</taxon>
        <taxon>Bacteroidia</taxon>
        <taxon>Bacteroidales</taxon>
        <taxon>Bacteroidaceae</taxon>
        <taxon>Bacteroides</taxon>
    </lineage>
</organism>
<reference evidence="3" key="2">
    <citation type="submission" date="2021-04" db="EMBL/GenBank/DDBJ databases">
        <authorList>
            <person name="Gilroy R."/>
        </authorList>
    </citation>
    <scope>NUCLEOTIDE SEQUENCE</scope>
    <source>
        <strain evidence="3">ChiHjej12B11-24981</strain>
    </source>
</reference>
<feature type="chain" id="PRO_5038350712" description="BACON domain-containing protein" evidence="1">
    <location>
        <begin position="22"/>
        <end position="494"/>
    </location>
</feature>
<reference evidence="3" key="1">
    <citation type="journal article" date="2021" name="PeerJ">
        <title>Extensive microbial diversity within the chicken gut microbiome revealed by metagenomics and culture.</title>
        <authorList>
            <person name="Gilroy R."/>
            <person name="Ravi A."/>
            <person name="Getino M."/>
            <person name="Pursley I."/>
            <person name="Horton D.L."/>
            <person name="Alikhan N.F."/>
            <person name="Baker D."/>
            <person name="Gharbi K."/>
            <person name="Hall N."/>
            <person name="Watson M."/>
            <person name="Adriaenssens E.M."/>
            <person name="Foster-Nyarko E."/>
            <person name="Jarju S."/>
            <person name="Secka A."/>
            <person name="Antonio M."/>
            <person name="Oren A."/>
            <person name="Chaudhuri R.R."/>
            <person name="La Ragione R."/>
            <person name="Hildebrand F."/>
            <person name="Pallen M.J."/>
        </authorList>
    </citation>
    <scope>NUCLEOTIDE SEQUENCE</scope>
    <source>
        <strain evidence="3">ChiHjej12B11-24981</strain>
    </source>
</reference>
<name>A0A9D2A8C7_9BACE</name>
<dbReference type="Proteomes" id="UP000824023">
    <property type="component" value="Unassembled WGS sequence"/>
</dbReference>
<comment type="caution">
    <text evidence="3">The sequence shown here is derived from an EMBL/GenBank/DDBJ whole genome shotgun (WGS) entry which is preliminary data.</text>
</comment>
<evidence type="ECO:0000313" key="3">
    <source>
        <dbReference type="EMBL" id="HIZ01425.1"/>
    </source>
</evidence>